<dbReference type="EnsemblPlants" id="KEH29788">
    <property type="protein sequence ID" value="KEH29788"/>
    <property type="gene ID" value="MTR_4g051658"/>
</dbReference>
<protein>
    <submittedName>
        <fullName evidence="1 2">Uncharacterized protein</fullName>
    </submittedName>
</protein>
<proteinExistence type="predicted"/>
<name>A0A072UL20_MEDTR</name>
<evidence type="ECO:0000313" key="3">
    <source>
        <dbReference type="Proteomes" id="UP000002051"/>
    </source>
</evidence>
<dbReference type="EMBL" id="CM001220">
    <property type="protein sequence ID" value="KEH29788.1"/>
    <property type="molecule type" value="Genomic_DNA"/>
</dbReference>
<evidence type="ECO:0000313" key="1">
    <source>
        <dbReference type="EMBL" id="KEH29788.1"/>
    </source>
</evidence>
<gene>
    <name evidence="1" type="ordered locus">MTR_4g051658</name>
</gene>
<dbReference type="Proteomes" id="UP000002051">
    <property type="component" value="Chromosome 4"/>
</dbReference>
<reference evidence="1 3" key="2">
    <citation type="journal article" date="2014" name="BMC Genomics">
        <title>An improved genome release (version Mt4.0) for the model legume Medicago truncatula.</title>
        <authorList>
            <person name="Tang H."/>
            <person name="Krishnakumar V."/>
            <person name="Bidwell S."/>
            <person name="Rosen B."/>
            <person name="Chan A."/>
            <person name="Zhou S."/>
            <person name="Gentzbittel L."/>
            <person name="Childs K.L."/>
            <person name="Yandell M."/>
            <person name="Gundlach H."/>
            <person name="Mayer K.F."/>
            <person name="Schwartz D.C."/>
            <person name="Town C.D."/>
        </authorList>
    </citation>
    <scope>GENOME REANNOTATION</scope>
    <source>
        <strain evidence="1">A17</strain>
        <strain evidence="2 3">cv. Jemalong A17</strain>
    </source>
</reference>
<sequence length="64" mass="7577">MRQVYRSLALQNPLVVRTGNKLESTLFKKKSSIEQDVIFTNPYRNRKSDEYQSLTHNRKWSTSS</sequence>
<reference evidence="1 3" key="1">
    <citation type="journal article" date="2011" name="Nature">
        <title>The Medicago genome provides insight into the evolution of rhizobial symbioses.</title>
        <authorList>
            <person name="Young N.D."/>
            <person name="Debelle F."/>
            <person name="Oldroyd G.E."/>
            <person name="Geurts R."/>
            <person name="Cannon S.B."/>
            <person name="Udvardi M.K."/>
            <person name="Benedito V.A."/>
            <person name="Mayer K.F."/>
            <person name="Gouzy J."/>
            <person name="Schoof H."/>
            <person name="Van de Peer Y."/>
            <person name="Proost S."/>
            <person name="Cook D.R."/>
            <person name="Meyers B.C."/>
            <person name="Spannagl M."/>
            <person name="Cheung F."/>
            <person name="De Mita S."/>
            <person name="Krishnakumar V."/>
            <person name="Gundlach H."/>
            <person name="Zhou S."/>
            <person name="Mudge J."/>
            <person name="Bharti A.K."/>
            <person name="Murray J.D."/>
            <person name="Naoumkina M.A."/>
            <person name="Rosen B."/>
            <person name="Silverstein K.A."/>
            <person name="Tang H."/>
            <person name="Rombauts S."/>
            <person name="Zhao P.X."/>
            <person name="Zhou P."/>
            <person name="Barbe V."/>
            <person name="Bardou P."/>
            <person name="Bechner M."/>
            <person name="Bellec A."/>
            <person name="Berger A."/>
            <person name="Berges H."/>
            <person name="Bidwell S."/>
            <person name="Bisseling T."/>
            <person name="Choisne N."/>
            <person name="Couloux A."/>
            <person name="Denny R."/>
            <person name="Deshpande S."/>
            <person name="Dai X."/>
            <person name="Doyle J.J."/>
            <person name="Dudez A.M."/>
            <person name="Farmer A.D."/>
            <person name="Fouteau S."/>
            <person name="Franken C."/>
            <person name="Gibelin C."/>
            <person name="Gish J."/>
            <person name="Goldstein S."/>
            <person name="Gonzalez A.J."/>
            <person name="Green P.J."/>
            <person name="Hallab A."/>
            <person name="Hartog M."/>
            <person name="Hua A."/>
            <person name="Humphray S.J."/>
            <person name="Jeong D.H."/>
            <person name="Jing Y."/>
            <person name="Jocker A."/>
            <person name="Kenton S.M."/>
            <person name="Kim D.J."/>
            <person name="Klee K."/>
            <person name="Lai H."/>
            <person name="Lang C."/>
            <person name="Lin S."/>
            <person name="Macmil S.L."/>
            <person name="Magdelenat G."/>
            <person name="Matthews L."/>
            <person name="McCorrison J."/>
            <person name="Monaghan E.L."/>
            <person name="Mun J.H."/>
            <person name="Najar F.Z."/>
            <person name="Nicholson C."/>
            <person name="Noirot C."/>
            <person name="O'Bleness M."/>
            <person name="Paule C.R."/>
            <person name="Poulain J."/>
            <person name="Prion F."/>
            <person name="Qin B."/>
            <person name="Qu C."/>
            <person name="Retzel E.F."/>
            <person name="Riddle C."/>
            <person name="Sallet E."/>
            <person name="Samain S."/>
            <person name="Samson N."/>
            <person name="Sanders I."/>
            <person name="Saurat O."/>
            <person name="Scarpelli C."/>
            <person name="Schiex T."/>
            <person name="Segurens B."/>
            <person name="Severin A.J."/>
            <person name="Sherrier D.J."/>
            <person name="Shi R."/>
            <person name="Sims S."/>
            <person name="Singer S.R."/>
            <person name="Sinharoy S."/>
            <person name="Sterck L."/>
            <person name="Viollet A."/>
            <person name="Wang B.B."/>
            <person name="Wang K."/>
            <person name="Wang M."/>
            <person name="Wang X."/>
            <person name="Warfsmann J."/>
            <person name="Weissenbach J."/>
            <person name="White D.D."/>
            <person name="White J.D."/>
            <person name="Wiley G.B."/>
            <person name="Wincker P."/>
            <person name="Xing Y."/>
            <person name="Yang L."/>
            <person name="Yao Z."/>
            <person name="Ying F."/>
            <person name="Zhai J."/>
            <person name="Zhou L."/>
            <person name="Zuber A."/>
            <person name="Denarie J."/>
            <person name="Dixon R.A."/>
            <person name="May G.D."/>
            <person name="Schwartz D.C."/>
            <person name="Rogers J."/>
            <person name="Quetier F."/>
            <person name="Town C.D."/>
            <person name="Roe B.A."/>
        </authorList>
    </citation>
    <scope>NUCLEOTIDE SEQUENCE [LARGE SCALE GENOMIC DNA]</scope>
    <source>
        <strain evidence="1">A17</strain>
        <strain evidence="2 3">cv. Jemalong A17</strain>
    </source>
</reference>
<reference evidence="2" key="3">
    <citation type="submission" date="2015-04" db="UniProtKB">
        <authorList>
            <consortium name="EnsemblPlants"/>
        </authorList>
    </citation>
    <scope>IDENTIFICATION</scope>
    <source>
        <strain evidence="2">cv. Jemalong A17</strain>
    </source>
</reference>
<dbReference type="HOGENOM" id="CLU_2871007_0_0_1"/>
<evidence type="ECO:0000313" key="2">
    <source>
        <dbReference type="EnsemblPlants" id="KEH29788"/>
    </source>
</evidence>
<keyword evidence="3" id="KW-1185">Reference proteome</keyword>
<accession>A0A072UL20</accession>
<dbReference type="AlphaFoldDB" id="A0A072UL20"/>
<organism evidence="1 3">
    <name type="scientific">Medicago truncatula</name>
    <name type="common">Barrel medic</name>
    <name type="synonym">Medicago tribuloides</name>
    <dbReference type="NCBI Taxonomy" id="3880"/>
    <lineage>
        <taxon>Eukaryota</taxon>
        <taxon>Viridiplantae</taxon>
        <taxon>Streptophyta</taxon>
        <taxon>Embryophyta</taxon>
        <taxon>Tracheophyta</taxon>
        <taxon>Spermatophyta</taxon>
        <taxon>Magnoliopsida</taxon>
        <taxon>eudicotyledons</taxon>
        <taxon>Gunneridae</taxon>
        <taxon>Pentapetalae</taxon>
        <taxon>rosids</taxon>
        <taxon>fabids</taxon>
        <taxon>Fabales</taxon>
        <taxon>Fabaceae</taxon>
        <taxon>Papilionoideae</taxon>
        <taxon>50 kb inversion clade</taxon>
        <taxon>NPAAA clade</taxon>
        <taxon>Hologalegina</taxon>
        <taxon>IRL clade</taxon>
        <taxon>Trifolieae</taxon>
        <taxon>Medicago</taxon>
    </lineage>
</organism>